<name>A0ABT5VDK0_9BACI</name>
<dbReference type="InterPro" id="IPR036890">
    <property type="entry name" value="HATPase_C_sf"/>
</dbReference>
<dbReference type="SUPFAM" id="SSF55874">
    <property type="entry name" value="ATPase domain of HSP90 chaperone/DNA topoisomerase II/histidine kinase"/>
    <property type="match status" value="1"/>
</dbReference>
<dbReference type="RefSeq" id="WP_275118019.1">
    <property type="nucleotide sequence ID" value="NZ_JAOTPO010000004.1"/>
</dbReference>
<evidence type="ECO:0000256" key="5">
    <source>
        <dbReference type="ARBA" id="ARBA00022553"/>
    </source>
</evidence>
<dbReference type="GO" id="GO:0016301">
    <property type="term" value="F:kinase activity"/>
    <property type="evidence" value="ECO:0007669"/>
    <property type="project" value="UniProtKB-KW"/>
</dbReference>
<protein>
    <recommendedName>
        <fullName evidence="3">histidine kinase</fullName>
        <ecNumber evidence="3">2.7.13.3</ecNumber>
    </recommendedName>
</protein>
<dbReference type="PANTHER" id="PTHR45528">
    <property type="entry name" value="SENSOR HISTIDINE KINASE CPXA"/>
    <property type="match status" value="1"/>
</dbReference>
<organism evidence="17 18">
    <name type="scientific">Alkalihalobacterium chitinilyticum</name>
    <dbReference type="NCBI Taxonomy" id="2980103"/>
    <lineage>
        <taxon>Bacteria</taxon>
        <taxon>Bacillati</taxon>
        <taxon>Bacillota</taxon>
        <taxon>Bacilli</taxon>
        <taxon>Bacillales</taxon>
        <taxon>Bacillaceae</taxon>
        <taxon>Alkalihalobacterium</taxon>
    </lineage>
</organism>
<keyword evidence="11 14" id="KW-1133">Transmembrane helix</keyword>
<keyword evidence="4" id="KW-1003">Cell membrane</keyword>
<dbReference type="Gene3D" id="6.10.340.10">
    <property type="match status" value="1"/>
</dbReference>
<evidence type="ECO:0000256" key="6">
    <source>
        <dbReference type="ARBA" id="ARBA00022679"/>
    </source>
</evidence>
<dbReference type="InterPro" id="IPR050398">
    <property type="entry name" value="HssS/ArlS-like"/>
</dbReference>
<dbReference type="CDD" id="cd00075">
    <property type="entry name" value="HATPase"/>
    <property type="match status" value="1"/>
</dbReference>
<evidence type="ECO:0000256" key="13">
    <source>
        <dbReference type="ARBA" id="ARBA00023136"/>
    </source>
</evidence>
<dbReference type="SMART" id="SM00388">
    <property type="entry name" value="HisKA"/>
    <property type="match status" value="1"/>
</dbReference>
<dbReference type="EMBL" id="JAOTPO010000004">
    <property type="protein sequence ID" value="MDE5413402.1"/>
    <property type="molecule type" value="Genomic_DNA"/>
</dbReference>
<evidence type="ECO:0000256" key="11">
    <source>
        <dbReference type="ARBA" id="ARBA00022989"/>
    </source>
</evidence>
<dbReference type="Pfam" id="PF00672">
    <property type="entry name" value="HAMP"/>
    <property type="match status" value="1"/>
</dbReference>
<dbReference type="InterPro" id="IPR036097">
    <property type="entry name" value="HisK_dim/P_sf"/>
</dbReference>
<keyword evidence="18" id="KW-1185">Reference proteome</keyword>
<dbReference type="SUPFAM" id="SSF47384">
    <property type="entry name" value="Homodimeric domain of signal transducing histidine kinase"/>
    <property type="match status" value="1"/>
</dbReference>
<dbReference type="InterPro" id="IPR004358">
    <property type="entry name" value="Sig_transdc_His_kin-like_C"/>
</dbReference>
<dbReference type="Proteomes" id="UP001148125">
    <property type="component" value="Unassembled WGS sequence"/>
</dbReference>
<dbReference type="PROSITE" id="PS50109">
    <property type="entry name" value="HIS_KIN"/>
    <property type="match status" value="1"/>
</dbReference>
<keyword evidence="13 14" id="KW-0472">Membrane</keyword>
<evidence type="ECO:0000256" key="3">
    <source>
        <dbReference type="ARBA" id="ARBA00012438"/>
    </source>
</evidence>
<dbReference type="Gene3D" id="1.10.287.130">
    <property type="match status" value="1"/>
</dbReference>
<dbReference type="SMART" id="SM00387">
    <property type="entry name" value="HATPase_c"/>
    <property type="match status" value="1"/>
</dbReference>
<evidence type="ECO:0000259" key="15">
    <source>
        <dbReference type="PROSITE" id="PS50109"/>
    </source>
</evidence>
<dbReference type="InterPro" id="IPR005467">
    <property type="entry name" value="His_kinase_dom"/>
</dbReference>
<dbReference type="PRINTS" id="PR00344">
    <property type="entry name" value="BCTRLSENSOR"/>
</dbReference>
<evidence type="ECO:0000313" key="17">
    <source>
        <dbReference type="EMBL" id="MDE5413402.1"/>
    </source>
</evidence>
<accession>A0ABT5VDK0</accession>
<dbReference type="InterPro" id="IPR003661">
    <property type="entry name" value="HisK_dim/P_dom"/>
</dbReference>
<dbReference type="PANTHER" id="PTHR45528:SF1">
    <property type="entry name" value="SENSOR HISTIDINE KINASE CPXA"/>
    <property type="match status" value="1"/>
</dbReference>
<evidence type="ECO:0000256" key="8">
    <source>
        <dbReference type="ARBA" id="ARBA00022741"/>
    </source>
</evidence>
<dbReference type="SUPFAM" id="SSF158472">
    <property type="entry name" value="HAMP domain-like"/>
    <property type="match status" value="1"/>
</dbReference>
<feature type="domain" description="Histidine kinase" evidence="15">
    <location>
        <begin position="250"/>
        <end position="466"/>
    </location>
</feature>
<gene>
    <name evidence="17" type="ORF">N7Z68_08380</name>
</gene>
<evidence type="ECO:0000256" key="1">
    <source>
        <dbReference type="ARBA" id="ARBA00000085"/>
    </source>
</evidence>
<evidence type="ECO:0000256" key="10">
    <source>
        <dbReference type="ARBA" id="ARBA00022840"/>
    </source>
</evidence>
<proteinExistence type="predicted"/>
<keyword evidence="12" id="KW-0902">Two-component regulatory system</keyword>
<comment type="caution">
    <text evidence="17">The sequence shown here is derived from an EMBL/GenBank/DDBJ whole genome shotgun (WGS) entry which is preliminary data.</text>
</comment>
<evidence type="ECO:0000313" key="18">
    <source>
        <dbReference type="Proteomes" id="UP001148125"/>
    </source>
</evidence>
<dbReference type="Pfam" id="PF02518">
    <property type="entry name" value="HATPase_c"/>
    <property type="match status" value="1"/>
</dbReference>
<dbReference type="CDD" id="cd06225">
    <property type="entry name" value="HAMP"/>
    <property type="match status" value="1"/>
</dbReference>
<evidence type="ECO:0000256" key="14">
    <source>
        <dbReference type="SAM" id="Phobius"/>
    </source>
</evidence>
<dbReference type="InterPro" id="IPR003660">
    <property type="entry name" value="HAMP_dom"/>
</dbReference>
<dbReference type="PROSITE" id="PS50885">
    <property type="entry name" value="HAMP"/>
    <property type="match status" value="1"/>
</dbReference>
<dbReference type="SMART" id="SM00304">
    <property type="entry name" value="HAMP"/>
    <property type="match status" value="1"/>
</dbReference>
<keyword evidence="6" id="KW-0808">Transferase</keyword>
<feature type="transmembrane region" description="Helical" evidence="14">
    <location>
        <begin position="166"/>
        <end position="189"/>
    </location>
</feature>
<feature type="transmembrane region" description="Helical" evidence="14">
    <location>
        <begin position="12"/>
        <end position="34"/>
    </location>
</feature>
<dbReference type="EC" id="2.7.13.3" evidence="3"/>
<dbReference type="InterPro" id="IPR003594">
    <property type="entry name" value="HATPase_dom"/>
</dbReference>
<feature type="domain" description="HAMP" evidence="16">
    <location>
        <begin position="190"/>
        <end position="242"/>
    </location>
</feature>
<evidence type="ECO:0000256" key="4">
    <source>
        <dbReference type="ARBA" id="ARBA00022475"/>
    </source>
</evidence>
<dbReference type="CDD" id="cd00082">
    <property type="entry name" value="HisKA"/>
    <property type="match status" value="1"/>
</dbReference>
<keyword evidence="7 14" id="KW-0812">Transmembrane</keyword>
<evidence type="ECO:0000256" key="9">
    <source>
        <dbReference type="ARBA" id="ARBA00022777"/>
    </source>
</evidence>
<comment type="catalytic activity">
    <reaction evidence="1">
        <text>ATP + protein L-histidine = ADP + protein N-phospho-L-histidine.</text>
        <dbReference type="EC" id="2.7.13.3"/>
    </reaction>
</comment>
<keyword evidence="5" id="KW-0597">Phosphoprotein</keyword>
<comment type="subcellular location">
    <subcellularLocation>
        <location evidence="2">Cell membrane</location>
        <topology evidence="2">Multi-pass membrane protein</topology>
    </subcellularLocation>
</comment>
<reference evidence="17" key="1">
    <citation type="submission" date="2024-05" db="EMBL/GenBank/DDBJ databases">
        <title>Alkalihalobacillus sp. strain MEB203 novel alkaliphilic bacterium from Lonar Lake, India.</title>
        <authorList>
            <person name="Joshi A."/>
            <person name="Thite S."/>
            <person name="Mengade P."/>
        </authorList>
    </citation>
    <scope>NUCLEOTIDE SEQUENCE</scope>
    <source>
        <strain evidence="17">MEB 203</strain>
    </source>
</reference>
<dbReference type="Gene3D" id="3.30.565.10">
    <property type="entry name" value="Histidine kinase-like ATPase, C-terminal domain"/>
    <property type="match status" value="1"/>
</dbReference>
<dbReference type="Pfam" id="PF00512">
    <property type="entry name" value="HisKA"/>
    <property type="match status" value="1"/>
</dbReference>
<evidence type="ECO:0000259" key="16">
    <source>
        <dbReference type="PROSITE" id="PS50885"/>
    </source>
</evidence>
<evidence type="ECO:0000256" key="2">
    <source>
        <dbReference type="ARBA" id="ARBA00004651"/>
    </source>
</evidence>
<evidence type="ECO:0000256" key="12">
    <source>
        <dbReference type="ARBA" id="ARBA00023012"/>
    </source>
</evidence>
<keyword evidence="8" id="KW-0547">Nucleotide-binding</keyword>
<evidence type="ECO:0000256" key="7">
    <source>
        <dbReference type="ARBA" id="ARBA00022692"/>
    </source>
</evidence>
<keyword evidence="9 17" id="KW-0418">Kinase</keyword>
<keyword evidence="10" id="KW-0067">ATP-binding</keyword>
<sequence length="466" mass="53376">MIKGKGVFSKLFLSYSVIVLLAFFMFSTIFIYLFHDYLYSNYEEVFYHQRDQIVDHLQLAHEKEWDQEVVKASLQMSLNQPYTIVTIYDDNGQVHYQSDSPHAQLTKVDPVIVEASLGGEVITEPMRMNDYLIYLMASPIEIGLENEPIYSMVMIFHEYNHESRQMIFLIIVTVLITIALTGIAIWFISRKITAPLRHMNDIAMQYAKGDFSQNVEVKSEDEVGQLGATFNFMAKELGRLEQMRKDFVANVSHDLRSPLTSINGFLVALTDGTIPKERTNHYYSIMKNETDRLIKLVNDLLSLTQLEAGKISLHPTTYNLSEQIRLTVAKMEPELMKKQIEVEIAGEEDDKTVYADRDRIEQVLVNLMQNAIYYSPHKSTISVVLTSCKDKVRISVEDTGEGIPDDELEHIWDRFYKTDKARSKKVGTGIGLSIVKSIIDLHESSITVQSEVGKGTKFEFTLPIRK</sequence>